<keyword evidence="1" id="KW-0547">Nucleotide-binding</keyword>
<dbReference type="Pfam" id="PF08443">
    <property type="entry name" value="RimK"/>
    <property type="match status" value="1"/>
</dbReference>
<dbReference type="GO" id="GO:0046872">
    <property type="term" value="F:metal ion binding"/>
    <property type="evidence" value="ECO:0007669"/>
    <property type="project" value="InterPro"/>
</dbReference>
<comment type="caution">
    <text evidence="4">The sequence shown here is derived from an EMBL/GenBank/DDBJ whole genome shotgun (WGS) entry which is preliminary data.</text>
</comment>
<keyword evidence="5" id="KW-1185">Reference proteome</keyword>
<name>A0A4R9GK94_9LEPT</name>
<sequence length="359" mass="41134">MKLEDANETSLLRLFDPMEFWPAWKLYLPVVPWIAFLSFRSLRPGSFSSLGFGTIAAANPGIPLGGLVGESKFDILSRLSPEYVLKNFRVDGDSRNEESVEREMRKLGLDFPVIIKPDAGQRGQGVRIARRKEDLRSLLAESNVPLLVQEFHPGPYEAGIFYYRYPGQKSGKIFSITRKVFPRVTGDGKSTLENLVLSHPRFRIQKEVFQNRFPEIWKRVLPSGETLPLTEAGNHCQGTLFLDGKEWMSPELEDEIQKATSPFEDFYFGRYDVRFSSPEELKLGKKFKIVELNGVTSESTNLYDPRFSVRERYTILFKQWEILFRIGRESKGKKAGLFPILAALWNFYKGGRKISDLSV</sequence>
<evidence type="ECO:0000313" key="5">
    <source>
        <dbReference type="Proteomes" id="UP000298458"/>
    </source>
</evidence>
<keyword evidence="4" id="KW-0436">Ligase</keyword>
<feature type="domain" description="ATP-grasp" evidence="3">
    <location>
        <begin position="82"/>
        <end position="318"/>
    </location>
</feature>
<keyword evidence="2" id="KW-1133">Transmembrane helix</keyword>
<reference evidence="4" key="1">
    <citation type="journal article" date="2019" name="PLoS Negl. Trop. Dis.">
        <title>Revisiting the worldwide diversity of Leptospira species in the environment.</title>
        <authorList>
            <person name="Vincent A.T."/>
            <person name="Schiettekatte O."/>
            <person name="Bourhy P."/>
            <person name="Veyrier F.J."/>
            <person name="Picardeau M."/>
        </authorList>
    </citation>
    <scope>NUCLEOTIDE SEQUENCE [LARGE SCALE GENOMIC DNA]</scope>
    <source>
        <strain evidence="4">SSW15</strain>
    </source>
</reference>
<dbReference type="GO" id="GO:0016874">
    <property type="term" value="F:ligase activity"/>
    <property type="evidence" value="ECO:0007669"/>
    <property type="project" value="UniProtKB-KW"/>
</dbReference>
<evidence type="ECO:0000256" key="2">
    <source>
        <dbReference type="SAM" id="Phobius"/>
    </source>
</evidence>
<dbReference type="GO" id="GO:0005524">
    <property type="term" value="F:ATP binding"/>
    <property type="evidence" value="ECO:0007669"/>
    <property type="project" value="UniProtKB-UniRule"/>
</dbReference>
<dbReference type="RefSeq" id="WP_135766462.1">
    <property type="nucleotide sequence ID" value="NZ_RQET01000001.1"/>
</dbReference>
<feature type="transmembrane region" description="Helical" evidence="2">
    <location>
        <begin position="20"/>
        <end position="39"/>
    </location>
</feature>
<keyword evidence="1" id="KW-0067">ATP-binding</keyword>
<gene>
    <name evidence="4" type="ORF">EHO60_01895</name>
</gene>
<dbReference type="InterPro" id="IPR013815">
    <property type="entry name" value="ATP_grasp_subdomain_1"/>
</dbReference>
<accession>A0A4R9GK94</accession>
<organism evidence="4 5">
    <name type="scientific">Leptospira fletcheri</name>
    <dbReference type="NCBI Taxonomy" id="2484981"/>
    <lineage>
        <taxon>Bacteria</taxon>
        <taxon>Pseudomonadati</taxon>
        <taxon>Spirochaetota</taxon>
        <taxon>Spirochaetia</taxon>
        <taxon>Leptospirales</taxon>
        <taxon>Leptospiraceae</taxon>
        <taxon>Leptospira</taxon>
    </lineage>
</organism>
<dbReference type="Proteomes" id="UP000298458">
    <property type="component" value="Unassembled WGS sequence"/>
</dbReference>
<dbReference type="AlphaFoldDB" id="A0A4R9GK94"/>
<keyword evidence="2" id="KW-0812">Transmembrane</keyword>
<dbReference type="EMBL" id="RQET01000001">
    <property type="protein sequence ID" value="TGK14120.1"/>
    <property type="molecule type" value="Genomic_DNA"/>
</dbReference>
<protein>
    <submittedName>
        <fullName evidence="4">Carboxylate--amine ligase</fullName>
    </submittedName>
</protein>
<dbReference type="SUPFAM" id="SSF56059">
    <property type="entry name" value="Glutathione synthetase ATP-binding domain-like"/>
    <property type="match status" value="1"/>
</dbReference>
<dbReference type="Gene3D" id="3.30.1490.20">
    <property type="entry name" value="ATP-grasp fold, A domain"/>
    <property type="match status" value="1"/>
</dbReference>
<dbReference type="OrthoDB" id="9775266at2"/>
<keyword evidence="2" id="KW-0472">Membrane</keyword>
<dbReference type="InterPro" id="IPR011761">
    <property type="entry name" value="ATP-grasp"/>
</dbReference>
<proteinExistence type="predicted"/>
<dbReference type="PROSITE" id="PS50975">
    <property type="entry name" value="ATP_GRASP"/>
    <property type="match status" value="1"/>
</dbReference>
<evidence type="ECO:0000313" key="4">
    <source>
        <dbReference type="EMBL" id="TGK14120.1"/>
    </source>
</evidence>
<evidence type="ECO:0000259" key="3">
    <source>
        <dbReference type="PROSITE" id="PS50975"/>
    </source>
</evidence>
<dbReference type="InterPro" id="IPR013651">
    <property type="entry name" value="ATP-grasp_RimK-type"/>
</dbReference>
<evidence type="ECO:0000256" key="1">
    <source>
        <dbReference type="PROSITE-ProRule" id="PRU00409"/>
    </source>
</evidence>